<dbReference type="InterPro" id="IPR007630">
    <property type="entry name" value="RNA_pol_sigma70_r4"/>
</dbReference>
<keyword evidence="3 5" id="KW-0238">DNA-binding</keyword>
<dbReference type="PANTHER" id="PTHR30385">
    <property type="entry name" value="SIGMA FACTOR F FLAGELLAR"/>
    <property type="match status" value="1"/>
</dbReference>
<dbReference type="SUPFAM" id="SSF88659">
    <property type="entry name" value="Sigma3 and sigma4 domains of RNA polymerase sigma factors"/>
    <property type="match status" value="2"/>
</dbReference>
<dbReference type="InterPro" id="IPR007627">
    <property type="entry name" value="RNA_pol_sigma70_r2"/>
</dbReference>
<evidence type="ECO:0000256" key="4">
    <source>
        <dbReference type="ARBA" id="ARBA00023163"/>
    </source>
</evidence>
<dbReference type="InterPro" id="IPR012845">
    <property type="entry name" value="RNA_pol_sigma_FliA_WhiG"/>
</dbReference>
<sequence length="255" mass="29828">MTNVTAGNYKDLWEKWGNDKNTEAADQLVEAYLPLVRYHVGRISAGLPRNVNREEVMSHGLMGLFDAINKFDYSRELKFDTYASFRIRGAIIDGLRQEDWLPRTMREKAKKIEESVERLEQQYGRFVTEEEISEELGMDKHEVQRIVSETFFANILSIDEESQEYEKEETYRANLIDTTAITPEEETVKKDTFKELATMIDQLNEREKVVVSLFYYEELTLTEIGQVLNLSTSRISQIHSKAILRLKQILQKKEK</sequence>
<dbReference type="PROSITE" id="PS00716">
    <property type="entry name" value="SIGMA70_2"/>
    <property type="match status" value="1"/>
</dbReference>
<dbReference type="Proteomes" id="UP001596142">
    <property type="component" value="Unassembled WGS sequence"/>
</dbReference>
<dbReference type="PANTHER" id="PTHR30385:SF7">
    <property type="entry name" value="RNA POLYMERASE SIGMA FACTOR FLIA"/>
    <property type="match status" value="1"/>
</dbReference>
<comment type="caution">
    <text evidence="8">The sequence shown here is derived from an EMBL/GenBank/DDBJ whole genome shotgun (WGS) entry which is preliminary data.</text>
</comment>
<dbReference type="Gene3D" id="1.10.1740.10">
    <property type="match status" value="1"/>
</dbReference>
<comment type="similarity">
    <text evidence="5">Belongs to the sigma-70 factor family.</text>
</comment>
<dbReference type="NCBIfam" id="NF005413">
    <property type="entry name" value="PRK06986.1"/>
    <property type="match status" value="1"/>
</dbReference>
<proteinExistence type="inferred from homology"/>
<dbReference type="Gene3D" id="1.20.140.160">
    <property type="match status" value="1"/>
</dbReference>
<evidence type="ECO:0000256" key="3">
    <source>
        <dbReference type="ARBA" id="ARBA00023125"/>
    </source>
</evidence>
<keyword evidence="4 5" id="KW-0804">Transcription</keyword>
<evidence type="ECO:0000313" key="9">
    <source>
        <dbReference type="Proteomes" id="UP001596142"/>
    </source>
</evidence>
<evidence type="ECO:0000256" key="2">
    <source>
        <dbReference type="ARBA" id="ARBA00023082"/>
    </source>
</evidence>
<dbReference type="Pfam" id="PF04539">
    <property type="entry name" value="Sigma70_r3"/>
    <property type="match status" value="1"/>
</dbReference>
<dbReference type="InterPro" id="IPR014284">
    <property type="entry name" value="RNA_pol_sigma-70_dom"/>
</dbReference>
<dbReference type="Pfam" id="PF04545">
    <property type="entry name" value="Sigma70_r4"/>
    <property type="match status" value="1"/>
</dbReference>
<dbReference type="PRINTS" id="PR00046">
    <property type="entry name" value="SIGMA70FCT"/>
</dbReference>
<feature type="domain" description="RNA polymerase sigma-70" evidence="6">
    <location>
        <begin position="55"/>
        <end position="68"/>
    </location>
</feature>
<dbReference type="Pfam" id="PF04542">
    <property type="entry name" value="Sigma70_r2"/>
    <property type="match status" value="1"/>
</dbReference>
<dbReference type="InterPro" id="IPR007624">
    <property type="entry name" value="RNA_pol_sigma70_r3"/>
</dbReference>
<dbReference type="InterPro" id="IPR013325">
    <property type="entry name" value="RNA_pol_sigma_r2"/>
</dbReference>
<evidence type="ECO:0000259" key="6">
    <source>
        <dbReference type="PROSITE" id="PS00715"/>
    </source>
</evidence>
<dbReference type="CDD" id="cd06171">
    <property type="entry name" value="Sigma70_r4"/>
    <property type="match status" value="1"/>
</dbReference>
<evidence type="ECO:0000259" key="7">
    <source>
        <dbReference type="PROSITE" id="PS00716"/>
    </source>
</evidence>
<keyword evidence="1 5" id="KW-0805">Transcription regulation</keyword>
<keyword evidence="2 5" id="KW-0731">Sigma factor</keyword>
<accession>A0ABW0YP51</accession>
<dbReference type="InterPro" id="IPR013324">
    <property type="entry name" value="RNA_pol_sigma_r3/r4-like"/>
</dbReference>
<dbReference type="InterPro" id="IPR000943">
    <property type="entry name" value="RNA_pol_sigma70"/>
</dbReference>
<dbReference type="RefSeq" id="WP_385939169.1">
    <property type="nucleotide sequence ID" value="NZ_JBHSOZ010000003.1"/>
</dbReference>
<dbReference type="NCBIfam" id="NF005809">
    <property type="entry name" value="PRK07670.1"/>
    <property type="match status" value="1"/>
</dbReference>
<dbReference type="SUPFAM" id="SSF88946">
    <property type="entry name" value="Sigma2 domain of RNA polymerase sigma factors"/>
    <property type="match status" value="1"/>
</dbReference>
<organism evidence="8 9">
    <name type="scientific">Thalassorhabdus alkalitolerans</name>
    <dbReference type="NCBI Taxonomy" id="2282697"/>
    <lineage>
        <taxon>Bacteria</taxon>
        <taxon>Bacillati</taxon>
        <taxon>Bacillota</taxon>
        <taxon>Bacilli</taxon>
        <taxon>Bacillales</taxon>
        <taxon>Bacillaceae</taxon>
        <taxon>Thalassorhabdus</taxon>
    </lineage>
</organism>
<evidence type="ECO:0000313" key="8">
    <source>
        <dbReference type="EMBL" id="MFC5712124.1"/>
    </source>
</evidence>
<dbReference type="NCBIfam" id="TIGR02937">
    <property type="entry name" value="sigma70-ECF"/>
    <property type="match status" value="1"/>
</dbReference>
<keyword evidence="9" id="KW-1185">Reference proteome</keyword>
<comment type="function">
    <text evidence="5">Sigma factors are initiation factors that promote the attachment of RNA polymerase to specific initiation sites and are then released.</text>
</comment>
<dbReference type="PROSITE" id="PS00715">
    <property type="entry name" value="SIGMA70_1"/>
    <property type="match status" value="1"/>
</dbReference>
<gene>
    <name evidence="8" type="ORF">ACFPU1_04980</name>
</gene>
<dbReference type="NCBIfam" id="TIGR02479">
    <property type="entry name" value="FliA_WhiG"/>
    <property type="match status" value="1"/>
</dbReference>
<protein>
    <recommendedName>
        <fullName evidence="5">RNA polymerase sigma factor</fullName>
    </recommendedName>
</protein>
<reference evidence="9" key="1">
    <citation type="journal article" date="2019" name="Int. J. Syst. Evol. Microbiol.">
        <title>The Global Catalogue of Microorganisms (GCM) 10K type strain sequencing project: providing services to taxonomists for standard genome sequencing and annotation.</title>
        <authorList>
            <consortium name="The Broad Institute Genomics Platform"/>
            <consortium name="The Broad Institute Genome Sequencing Center for Infectious Disease"/>
            <person name="Wu L."/>
            <person name="Ma J."/>
        </authorList>
    </citation>
    <scope>NUCLEOTIDE SEQUENCE [LARGE SCALE GENOMIC DNA]</scope>
    <source>
        <strain evidence="9">CECT 7184</strain>
    </source>
</reference>
<dbReference type="EMBL" id="JBHSOZ010000003">
    <property type="protein sequence ID" value="MFC5712124.1"/>
    <property type="molecule type" value="Genomic_DNA"/>
</dbReference>
<name>A0ABW0YP51_9BACI</name>
<evidence type="ECO:0000256" key="1">
    <source>
        <dbReference type="ARBA" id="ARBA00023015"/>
    </source>
</evidence>
<dbReference type="PIRSF" id="PIRSF000770">
    <property type="entry name" value="RNA_pol_sigma-SigE/K"/>
    <property type="match status" value="1"/>
</dbReference>
<evidence type="ECO:0000256" key="5">
    <source>
        <dbReference type="RuleBase" id="RU362124"/>
    </source>
</evidence>
<feature type="domain" description="RNA polymerase sigma-70" evidence="7">
    <location>
        <begin position="220"/>
        <end position="246"/>
    </location>
</feature>